<dbReference type="Gene3D" id="1.25.40.10">
    <property type="entry name" value="Tetratricopeptide repeat domain"/>
    <property type="match status" value="2"/>
</dbReference>
<dbReference type="PRINTS" id="PR00038">
    <property type="entry name" value="HTHLUXR"/>
</dbReference>
<evidence type="ECO:0000256" key="1">
    <source>
        <dbReference type="ARBA" id="ARBA00022741"/>
    </source>
</evidence>
<dbReference type="AlphaFoldDB" id="L1KIW9"/>
<dbReference type="SMART" id="SM00421">
    <property type="entry name" value="HTH_LUXR"/>
    <property type="match status" value="1"/>
</dbReference>
<evidence type="ECO:0000313" key="5">
    <source>
        <dbReference type="EMBL" id="EKX60509.1"/>
    </source>
</evidence>
<evidence type="ECO:0000313" key="6">
    <source>
        <dbReference type="Proteomes" id="UP000010411"/>
    </source>
</evidence>
<feature type="compositionally biased region" description="Gly residues" evidence="3">
    <location>
        <begin position="253"/>
        <end position="273"/>
    </location>
</feature>
<dbReference type="Gene3D" id="1.10.10.10">
    <property type="entry name" value="Winged helix-like DNA-binding domain superfamily/Winged helix DNA-binding domain"/>
    <property type="match status" value="1"/>
</dbReference>
<dbReference type="CDD" id="cd06170">
    <property type="entry name" value="LuxR_C_like"/>
    <property type="match status" value="1"/>
</dbReference>
<dbReference type="SUPFAM" id="SSF48452">
    <property type="entry name" value="TPR-like"/>
    <property type="match status" value="1"/>
</dbReference>
<dbReference type="InterPro" id="IPR041664">
    <property type="entry name" value="AAA_16"/>
</dbReference>
<dbReference type="Pfam" id="PF13191">
    <property type="entry name" value="AAA_16"/>
    <property type="match status" value="1"/>
</dbReference>
<proteinExistence type="predicted"/>
<dbReference type="GO" id="GO:0005737">
    <property type="term" value="C:cytoplasm"/>
    <property type="evidence" value="ECO:0007669"/>
    <property type="project" value="TreeGrafter"/>
</dbReference>
<feature type="compositionally biased region" description="Gly residues" evidence="3">
    <location>
        <begin position="235"/>
        <end position="244"/>
    </location>
</feature>
<dbReference type="PANTHER" id="PTHR16305:SF35">
    <property type="entry name" value="TRANSCRIPTIONAL ACTIVATOR DOMAIN"/>
    <property type="match status" value="1"/>
</dbReference>
<dbReference type="SUPFAM" id="SSF52540">
    <property type="entry name" value="P-loop containing nucleoside triphosphate hydrolases"/>
    <property type="match status" value="1"/>
</dbReference>
<feature type="region of interest" description="Disordered" evidence="3">
    <location>
        <begin position="235"/>
        <end position="289"/>
    </location>
</feature>
<dbReference type="InterPro" id="IPR011990">
    <property type="entry name" value="TPR-like_helical_dom_sf"/>
</dbReference>
<evidence type="ECO:0000256" key="2">
    <source>
        <dbReference type="ARBA" id="ARBA00022840"/>
    </source>
</evidence>
<dbReference type="SUPFAM" id="SSF46894">
    <property type="entry name" value="C-terminal effector domain of the bipartite response regulators"/>
    <property type="match status" value="1"/>
</dbReference>
<dbReference type="Pfam" id="PF00196">
    <property type="entry name" value="GerE"/>
    <property type="match status" value="1"/>
</dbReference>
<dbReference type="Proteomes" id="UP000010411">
    <property type="component" value="Unassembled WGS sequence"/>
</dbReference>
<accession>L1KIW9</accession>
<sequence>MTRSPRGMMDRRGGYGRVPGGGALLRALVGRERERRLMDDLLVAGGAGGAALLLWGEPGIGKTALLDYAAQRAAAGTSGAAPATVLRARGIETETVLPFATLGDLLMPYSSLFRELPGAQRAALESCLALSGDSADPPGNPYAACMGALNVLAALGDERPVVVLVDDLHWVDPSSQRVLLFVARRLSSERVALALGSREDHGESGPRRSIPTVQLGGLAPEECAELLATTRALGGAGRTSGAGDAGSATNRGAGPGTDTGTNTGTGTGTGTGTNSGVDGADSPNGGSRTVAPGVLADLVRISGGNPLALREIANGLTDEQARGERPLLDPPSLGSHLERAWAARIDGLPDPARRALVVLAASRSTAAGPLRKALEAAGLSLDALSPAEEDGLITATADGLDFHHPVLRALVLGRAPIAHRFAAFHALAEVSTGPLHAWYRASATPGPDEEAAAALAEAALEARRRSAFGESALAWRRAAELTPDAAPRADRLLNAASDALLSGSPAGPQWCEEALRITPDPAMRAAIQGLLGRMYTWKGETAQAYGLLTNAAGAVRGTDPTRACLLLAEATAAARLDGHVPAAVRVAEQSLALATDTGPERWYSLTLLGAALAMAGRTAEGREMLEAADRHGTGGDPVRDQQVYAIAGQAWSRMEEFARGRHLLNTAVESARRHSAVGVLGFTLAVRGELETRIGQWASARGDLTEALRWAEELGQLTCVSYALYCLARLEALRGDRVECEEHVARARRECGAYGIGCQEFHMTAVLGLSALTYGDHDAAADQLEQTLSLAIEQGIGNPEVVPFAADLAEAHVRAGNAARAGEVVTWLEERARETGLASAEASAARVRGLLAGTPEEAEAYFGAALKAHQRTTGPFDWARTLLCEAEVLRRYRRPGAARAPLASALACFERLGAVPWARRAASELAAAGGMVSTAAGHSVVGGTGRSGRMGGMLDQLTPQEFQVSRAIARGLNNTEAAASLFVSRKTVEAHLTRIYRKLHVRSRTDLTRLLTAADLVD</sequence>
<dbReference type="InterPro" id="IPR027417">
    <property type="entry name" value="P-loop_NTPase"/>
</dbReference>
<evidence type="ECO:0000256" key="3">
    <source>
        <dbReference type="SAM" id="MobiDB-lite"/>
    </source>
</evidence>
<dbReference type="GO" id="GO:0006355">
    <property type="term" value="P:regulation of DNA-templated transcription"/>
    <property type="evidence" value="ECO:0007669"/>
    <property type="project" value="InterPro"/>
</dbReference>
<name>L1KIW9_9ACTN</name>
<keyword evidence="6" id="KW-1185">Reference proteome</keyword>
<dbReference type="InterPro" id="IPR036388">
    <property type="entry name" value="WH-like_DNA-bd_sf"/>
</dbReference>
<gene>
    <name evidence="5" type="ORF">STRIP9103_05871</name>
</gene>
<keyword evidence="1" id="KW-0547">Nucleotide-binding</keyword>
<dbReference type="PROSITE" id="PS50043">
    <property type="entry name" value="HTH_LUXR_2"/>
    <property type="match status" value="1"/>
</dbReference>
<dbReference type="GO" id="GO:0004016">
    <property type="term" value="F:adenylate cyclase activity"/>
    <property type="evidence" value="ECO:0007669"/>
    <property type="project" value="TreeGrafter"/>
</dbReference>
<keyword evidence="2" id="KW-0067">ATP-binding</keyword>
<organism evidence="5 6">
    <name type="scientific">Streptomyces ipomoeae 91-03</name>
    <dbReference type="NCBI Taxonomy" id="698759"/>
    <lineage>
        <taxon>Bacteria</taxon>
        <taxon>Bacillati</taxon>
        <taxon>Actinomycetota</taxon>
        <taxon>Actinomycetes</taxon>
        <taxon>Kitasatosporales</taxon>
        <taxon>Streptomycetaceae</taxon>
        <taxon>Streptomyces</taxon>
    </lineage>
</organism>
<evidence type="ECO:0000259" key="4">
    <source>
        <dbReference type="PROSITE" id="PS50043"/>
    </source>
</evidence>
<dbReference type="EMBL" id="AEJC01000648">
    <property type="protein sequence ID" value="EKX60509.1"/>
    <property type="molecule type" value="Genomic_DNA"/>
</dbReference>
<dbReference type="Gene3D" id="3.40.50.300">
    <property type="entry name" value="P-loop containing nucleotide triphosphate hydrolases"/>
    <property type="match status" value="1"/>
</dbReference>
<comment type="caution">
    <text evidence="5">The sequence shown here is derived from an EMBL/GenBank/DDBJ whole genome shotgun (WGS) entry which is preliminary data.</text>
</comment>
<dbReference type="InterPro" id="IPR000792">
    <property type="entry name" value="Tscrpt_reg_LuxR_C"/>
</dbReference>
<dbReference type="GO" id="GO:0005524">
    <property type="term" value="F:ATP binding"/>
    <property type="evidence" value="ECO:0007669"/>
    <property type="project" value="UniProtKB-KW"/>
</dbReference>
<feature type="domain" description="HTH luxR-type" evidence="4">
    <location>
        <begin position="950"/>
        <end position="1015"/>
    </location>
</feature>
<reference evidence="5 6" key="1">
    <citation type="submission" date="2012-11" db="EMBL/GenBank/DDBJ databases">
        <authorList>
            <person name="Huguet-Tapia J.C."/>
            <person name="Durkin A.S."/>
            <person name="Pettis G.S."/>
            <person name="Badger J.H."/>
        </authorList>
    </citation>
    <scope>NUCLEOTIDE SEQUENCE [LARGE SCALE GENOMIC DNA]</scope>
    <source>
        <strain evidence="5 6">91-03</strain>
    </source>
</reference>
<dbReference type="GO" id="GO:0003677">
    <property type="term" value="F:DNA binding"/>
    <property type="evidence" value="ECO:0007669"/>
    <property type="project" value="InterPro"/>
</dbReference>
<dbReference type="InterPro" id="IPR016032">
    <property type="entry name" value="Sig_transdc_resp-reg_C-effctor"/>
</dbReference>
<protein>
    <submittedName>
        <fullName evidence="5">Transcriptional regulator, LuxR family</fullName>
    </submittedName>
</protein>
<dbReference type="PANTHER" id="PTHR16305">
    <property type="entry name" value="TESTICULAR SOLUBLE ADENYLYL CYCLASE"/>
    <property type="match status" value="1"/>
</dbReference>
<dbReference type="PATRIC" id="fig|698759.3.peg.8775"/>